<keyword evidence="3" id="KW-1185">Reference proteome</keyword>
<name>A0A9X3XED7_9BACT</name>
<dbReference type="Proteomes" id="UP001151081">
    <property type="component" value="Unassembled WGS sequence"/>
</dbReference>
<dbReference type="RefSeq" id="WP_272428011.1">
    <property type="nucleotide sequence ID" value="NZ_JAGTJJ010000083.1"/>
</dbReference>
<evidence type="ECO:0008006" key="4">
    <source>
        <dbReference type="Google" id="ProtNLM"/>
    </source>
</evidence>
<accession>A0A9X3XED7</accession>
<dbReference type="Pfam" id="PF00526">
    <property type="entry name" value="Dicty_CTDC"/>
    <property type="match status" value="4"/>
</dbReference>
<feature type="chain" id="PRO_5040866455" description="Tryptophan synthase alpha chain" evidence="1">
    <location>
        <begin position="22"/>
        <end position="635"/>
    </location>
</feature>
<sequence>MRTWKLFWVGMLATAASCVQLLDGDHPYSVEGVPAAKEPCETAADCDDNNACTTATCSDEKICVYTPTTDGTSPVQTVGDCQRLDCAAGKEVTVTDDADIPDDNEPCTNDACQGGTPSNTHTPDGGVCQRGNESGTCQGGVCQIACDAQNPCDDGNACTDDFCNFATSICVFTNLDGLPTPGVTPTPGDCKQRLCINGKDTDVTDDTDVPVDMNTCTFDVCTMGAPTNPPVLAGDPCEPGKPEVCDGTSNCVACNEPADCVLLPPDDVCQKRTCENHVCVQTFAPAGTTFDSQTAGDCMRVVCDGAGATEKIVDDIDLPNDNNACTKNVCTNGTPTFPNEATNTACGAGIYCDGAGQCVGCNEAAQCEGTDDFCKVRTCIDNQCGVSFTPKGTDLPNGQTARDCKVIECDGQGNIVTSTDTTDKPVDGNECTDDMCSPAGVPSNPNRPVDAACNQNGGTVCNGAGACKKAPAQTCGGAVECLSGHCVDGVCCNAACSGTCMACNVAGNVGTCTNVFSGMDDSPTCTGSNSCNGGGQCKKEQGVSCSASSECLSGNCVDGVCCESACTATCQSCGLAGNEGVCANIPAGQEDLSSVMCTNTQACDGNGLCKKKNGSSCSSGVDCLSGKCGGGTCMP</sequence>
<dbReference type="EMBL" id="JAGTJJ010000083">
    <property type="protein sequence ID" value="MDC3988772.1"/>
    <property type="molecule type" value="Genomic_DNA"/>
</dbReference>
<reference evidence="2 3" key="1">
    <citation type="submission" date="2021-04" db="EMBL/GenBank/DDBJ databases">
        <title>Genome analysis of Polyangium sp.</title>
        <authorList>
            <person name="Li Y."/>
            <person name="Wang J."/>
        </authorList>
    </citation>
    <scope>NUCLEOTIDE SEQUENCE [LARGE SCALE GENOMIC DNA]</scope>
    <source>
        <strain evidence="2 3">SDU14</strain>
    </source>
</reference>
<dbReference type="AlphaFoldDB" id="A0A9X3XED7"/>
<gene>
    <name evidence="2" type="ORF">KEG57_50370</name>
</gene>
<dbReference type="PROSITE" id="PS51257">
    <property type="entry name" value="PROKAR_LIPOPROTEIN"/>
    <property type="match status" value="1"/>
</dbReference>
<proteinExistence type="predicted"/>
<protein>
    <recommendedName>
        <fullName evidence="4">Tryptophan synthase alpha chain</fullName>
    </recommendedName>
</protein>
<keyword evidence="1" id="KW-0732">Signal</keyword>
<comment type="caution">
    <text evidence="2">The sequence shown here is derived from an EMBL/GenBank/DDBJ whole genome shotgun (WGS) entry which is preliminary data.</text>
</comment>
<feature type="signal peptide" evidence="1">
    <location>
        <begin position="1"/>
        <end position="21"/>
    </location>
</feature>
<organism evidence="2 3">
    <name type="scientific">Polyangium jinanense</name>
    <dbReference type="NCBI Taxonomy" id="2829994"/>
    <lineage>
        <taxon>Bacteria</taxon>
        <taxon>Pseudomonadati</taxon>
        <taxon>Myxococcota</taxon>
        <taxon>Polyangia</taxon>
        <taxon>Polyangiales</taxon>
        <taxon>Polyangiaceae</taxon>
        <taxon>Polyangium</taxon>
    </lineage>
</organism>
<dbReference type="InterPro" id="IPR001673">
    <property type="entry name" value="S_mold_repeat"/>
</dbReference>
<evidence type="ECO:0000313" key="3">
    <source>
        <dbReference type="Proteomes" id="UP001151081"/>
    </source>
</evidence>
<evidence type="ECO:0000256" key="1">
    <source>
        <dbReference type="SAM" id="SignalP"/>
    </source>
</evidence>
<evidence type="ECO:0000313" key="2">
    <source>
        <dbReference type="EMBL" id="MDC3988772.1"/>
    </source>
</evidence>